<comment type="caution">
    <text evidence="4">Lacks conserved residue(s) required for the propagation of feature annotation.</text>
</comment>
<dbReference type="Pfam" id="PF01734">
    <property type="entry name" value="Patatin"/>
    <property type="match status" value="1"/>
</dbReference>
<dbReference type="GO" id="GO:0016020">
    <property type="term" value="C:membrane"/>
    <property type="evidence" value="ECO:0007669"/>
    <property type="project" value="TreeGrafter"/>
</dbReference>
<evidence type="ECO:0000256" key="4">
    <source>
        <dbReference type="PROSITE-ProRule" id="PRU01161"/>
    </source>
</evidence>
<dbReference type="Proteomes" id="UP000750711">
    <property type="component" value="Unassembled WGS sequence"/>
</dbReference>
<dbReference type="EMBL" id="JAGHQM010001150">
    <property type="protein sequence ID" value="KAH0556296.1"/>
    <property type="molecule type" value="Genomic_DNA"/>
</dbReference>
<dbReference type="InterPro" id="IPR016035">
    <property type="entry name" value="Acyl_Trfase/lysoPLipase"/>
</dbReference>
<dbReference type="PROSITE" id="PS51635">
    <property type="entry name" value="PNPLA"/>
    <property type="match status" value="1"/>
</dbReference>
<keyword evidence="1" id="KW-0378">Hydrolase</keyword>
<proteinExistence type="predicted"/>
<accession>A0A9P8RLM3</accession>
<evidence type="ECO:0000259" key="5">
    <source>
        <dbReference type="PROSITE" id="PS51635"/>
    </source>
</evidence>
<feature type="domain" description="PNPLA" evidence="5">
    <location>
        <begin position="1"/>
        <end position="152"/>
    </location>
</feature>
<comment type="caution">
    <text evidence="6">The sequence shown here is derived from an EMBL/GenBank/DDBJ whole genome shotgun (WGS) entry which is preliminary data.</text>
</comment>
<protein>
    <recommendedName>
        <fullName evidence="5">PNPLA domain-containing protein</fullName>
    </recommendedName>
</protein>
<evidence type="ECO:0000256" key="1">
    <source>
        <dbReference type="ARBA" id="ARBA00022801"/>
    </source>
</evidence>
<evidence type="ECO:0000313" key="7">
    <source>
        <dbReference type="Proteomes" id="UP000750711"/>
    </source>
</evidence>
<gene>
    <name evidence="6" type="ORF">GP486_005779</name>
</gene>
<evidence type="ECO:0000256" key="3">
    <source>
        <dbReference type="ARBA" id="ARBA00023098"/>
    </source>
</evidence>
<feature type="short sequence motif" description="DGA/G" evidence="4">
    <location>
        <begin position="139"/>
        <end position="141"/>
    </location>
</feature>
<evidence type="ECO:0000256" key="2">
    <source>
        <dbReference type="ARBA" id="ARBA00022963"/>
    </source>
</evidence>
<name>A0A9P8RLM3_9PEZI</name>
<keyword evidence="7" id="KW-1185">Reference proteome</keyword>
<dbReference type="Gene3D" id="3.40.1090.10">
    <property type="entry name" value="Cytosolic phospholipase A2 catalytic domain"/>
    <property type="match status" value="1"/>
</dbReference>
<dbReference type="SUPFAM" id="SSF52151">
    <property type="entry name" value="FabD/lysophospholipase-like"/>
    <property type="match status" value="1"/>
</dbReference>
<dbReference type="GO" id="GO:0016042">
    <property type="term" value="P:lipid catabolic process"/>
    <property type="evidence" value="ECO:0007669"/>
    <property type="project" value="UniProtKB-KW"/>
</dbReference>
<dbReference type="InterPro" id="IPR002641">
    <property type="entry name" value="PNPLA_dom"/>
</dbReference>
<sequence>MLGRLRMTVSEAIDAYLELSTKVFEPKHRWNFFANLANLSQAKGICDTDALESSIKGVIVQQLGEGKDGELLLEENRSCHIFVCAIRADMRSLIRFRNYSVEGAADLQPKIWEAARATSAATTFFDPITVGKFGQTFVDGGGGYNNPVQEAYEEALSCWENRDIECIVSIGTGQSPLKAFGNNLKQVGQTLIDIATDTDEKAALFARNHPQFDGEGAERRLFRFQVARGLESVGMVEHKKIKDIATATQVYMENSDQTGNKQLKLFKALVARTRSASPIAKASSVPLEPDKVRYIEKYAHILEFRSSQLLLANRKPDYGSGSISLPTRLLCNPEAHGVLGGGKVTLPAPIWTWVLSRYRGDAGVDTRKSRIPVQEVNWCSDFGADMAIEVPVVDVWRIIASFNPYYANYTNEPNTETEIHVHDLWISVPSTLKRLPLIHMALRPETSFAPYDKAWIPSEKFAIAMCGGKGLEPDKSCLKTVYSSRETGWDLIKIPMAFAFATIPTQNRCYFAEQWEWITKRCVHMLDVCHYLWDHAEAIDLDENQVPMKVLLEDVRGSLTFTGGEIRRTLSSSGWRLLALDNAVQPSLLSLLQPADAVSEDFVEIEDAVNLLMKSDGYSNSDKVFWDDDGTNRIVDDWVGLFGPQKARWTALHMTVKLLINACDALVFPQSFNPLLHSGTGTCFIA</sequence>
<evidence type="ECO:0000313" key="6">
    <source>
        <dbReference type="EMBL" id="KAH0556296.1"/>
    </source>
</evidence>
<dbReference type="PANTHER" id="PTHR24185">
    <property type="entry name" value="CALCIUM-INDEPENDENT PHOSPHOLIPASE A2-GAMMA"/>
    <property type="match status" value="1"/>
</dbReference>
<keyword evidence="2" id="KW-0442">Lipid degradation</keyword>
<reference evidence="6" key="1">
    <citation type="submission" date="2021-03" db="EMBL/GenBank/DDBJ databases">
        <title>Comparative genomics and phylogenomic investigation of the class Geoglossomycetes provide insights into ecological specialization and systematics.</title>
        <authorList>
            <person name="Melie T."/>
            <person name="Pirro S."/>
            <person name="Miller A.N."/>
            <person name="Quandt A."/>
        </authorList>
    </citation>
    <scope>NUCLEOTIDE SEQUENCE</scope>
    <source>
        <strain evidence="6">CAQ_001_2017</strain>
    </source>
</reference>
<organism evidence="6 7">
    <name type="scientific">Trichoglossum hirsutum</name>
    <dbReference type="NCBI Taxonomy" id="265104"/>
    <lineage>
        <taxon>Eukaryota</taxon>
        <taxon>Fungi</taxon>
        <taxon>Dikarya</taxon>
        <taxon>Ascomycota</taxon>
        <taxon>Pezizomycotina</taxon>
        <taxon>Geoglossomycetes</taxon>
        <taxon>Geoglossales</taxon>
        <taxon>Geoglossaceae</taxon>
        <taxon>Trichoglossum</taxon>
    </lineage>
</organism>
<dbReference type="GO" id="GO:0047499">
    <property type="term" value="F:calcium-independent phospholipase A2 activity"/>
    <property type="evidence" value="ECO:0007669"/>
    <property type="project" value="TreeGrafter"/>
</dbReference>
<dbReference type="AlphaFoldDB" id="A0A9P8RLM3"/>
<keyword evidence="3" id="KW-0443">Lipid metabolism</keyword>
<dbReference type="GO" id="GO:0046486">
    <property type="term" value="P:glycerolipid metabolic process"/>
    <property type="evidence" value="ECO:0007669"/>
    <property type="project" value="UniProtKB-ARBA"/>
</dbReference>
<dbReference type="PANTHER" id="PTHR24185:SF1">
    <property type="entry name" value="CALCIUM-INDEPENDENT PHOSPHOLIPASE A2-GAMMA"/>
    <property type="match status" value="1"/>
</dbReference>
<dbReference type="GO" id="GO:0019369">
    <property type="term" value="P:arachidonate metabolic process"/>
    <property type="evidence" value="ECO:0007669"/>
    <property type="project" value="TreeGrafter"/>
</dbReference>